<keyword evidence="4 6" id="KW-1015">Disulfide bond</keyword>
<feature type="disulfide bond" evidence="6">
    <location>
        <begin position="31"/>
        <end position="40"/>
    </location>
</feature>
<dbReference type="FunFam" id="2.10.25.10:FF:000321">
    <property type="entry name" value="Protein delta homolog 1"/>
    <property type="match status" value="1"/>
</dbReference>
<sequence>MTLSEVDECQTVPCKNGGTCSDLLNDFNHMCTSEWEAKDCGKSTYMCVIYFWSSNE</sequence>
<dbReference type="InterPro" id="IPR000742">
    <property type="entry name" value="EGF"/>
</dbReference>
<evidence type="ECO:0000256" key="6">
    <source>
        <dbReference type="PROSITE-ProRule" id="PRU00076"/>
    </source>
</evidence>
<proteinExistence type="predicted"/>
<dbReference type="Proteomes" id="UP000828390">
    <property type="component" value="Unassembled WGS sequence"/>
</dbReference>
<evidence type="ECO:0000313" key="8">
    <source>
        <dbReference type="EMBL" id="KAH3831438.1"/>
    </source>
</evidence>
<protein>
    <recommendedName>
        <fullName evidence="7">EGF-like domain-containing protein</fullName>
    </recommendedName>
</protein>
<evidence type="ECO:0000256" key="2">
    <source>
        <dbReference type="ARBA" id="ARBA00022729"/>
    </source>
</evidence>
<gene>
    <name evidence="8" type="ORF">DPMN_104705</name>
</gene>
<evidence type="ECO:0000256" key="3">
    <source>
        <dbReference type="ARBA" id="ARBA00022737"/>
    </source>
</evidence>
<evidence type="ECO:0000259" key="7">
    <source>
        <dbReference type="PROSITE" id="PS50026"/>
    </source>
</evidence>
<feature type="domain" description="EGF-like" evidence="7">
    <location>
        <begin position="5"/>
        <end position="41"/>
    </location>
</feature>
<keyword evidence="2" id="KW-0732">Signal</keyword>
<comment type="caution">
    <text evidence="6">Lacks conserved residue(s) required for the propagation of feature annotation.</text>
</comment>
<dbReference type="InterPro" id="IPR001881">
    <property type="entry name" value="EGF-like_Ca-bd_dom"/>
</dbReference>
<evidence type="ECO:0000256" key="1">
    <source>
        <dbReference type="ARBA" id="ARBA00022536"/>
    </source>
</evidence>
<evidence type="ECO:0000313" key="9">
    <source>
        <dbReference type="Proteomes" id="UP000828390"/>
    </source>
</evidence>
<dbReference type="PROSITE" id="PS50026">
    <property type="entry name" value="EGF_3"/>
    <property type="match status" value="1"/>
</dbReference>
<dbReference type="CDD" id="cd00054">
    <property type="entry name" value="EGF_CA"/>
    <property type="match status" value="1"/>
</dbReference>
<dbReference type="GO" id="GO:0005509">
    <property type="term" value="F:calcium ion binding"/>
    <property type="evidence" value="ECO:0007669"/>
    <property type="project" value="InterPro"/>
</dbReference>
<dbReference type="EMBL" id="JAIWYP010000004">
    <property type="protein sequence ID" value="KAH3831438.1"/>
    <property type="molecule type" value="Genomic_DNA"/>
</dbReference>
<reference evidence="8" key="1">
    <citation type="journal article" date="2019" name="bioRxiv">
        <title>The Genome of the Zebra Mussel, Dreissena polymorpha: A Resource for Invasive Species Research.</title>
        <authorList>
            <person name="McCartney M.A."/>
            <person name="Auch B."/>
            <person name="Kono T."/>
            <person name="Mallez S."/>
            <person name="Zhang Y."/>
            <person name="Obille A."/>
            <person name="Becker A."/>
            <person name="Abrahante J.E."/>
            <person name="Garbe J."/>
            <person name="Badalamenti J.P."/>
            <person name="Herman A."/>
            <person name="Mangelson H."/>
            <person name="Liachko I."/>
            <person name="Sullivan S."/>
            <person name="Sone E.D."/>
            <person name="Koren S."/>
            <person name="Silverstein K.A.T."/>
            <person name="Beckman K.B."/>
            <person name="Gohl D.M."/>
        </authorList>
    </citation>
    <scope>NUCLEOTIDE SEQUENCE</scope>
    <source>
        <strain evidence="8">Duluth1</strain>
        <tissue evidence="8">Whole animal</tissue>
    </source>
</reference>
<name>A0A9D4K347_DREPO</name>
<dbReference type="Gene3D" id="2.10.25.10">
    <property type="entry name" value="Laminin"/>
    <property type="match status" value="1"/>
</dbReference>
<comment type="caution">
    <text evidence="8">The sequence shown here is derived from an EMBL/GenBank/DDBJ whole genome shotgun (WGS) entry which is preliminary data.</text>
</comment>
<keyword evidence="3" id="KW-0677">Repeat</keyword>
<keyword evidence="5" id="KW-0325">Glycoprotein</keyword>
<accession>A0A9D4K347</accession>
<dbReference type="SMART" id="SM00179">
    <property type="entry name" value="EGF_CA"/>
    <property type="match status" value="1"/>
</dbReference>
<evidence type="ECO:0000256" key="4">
    <source>
        <dbReference type="ARBA" id="ARBA00023157"/>
    </source>
</evidence>
<keyword evidence="9" id="KW-1185">Reference proteome</keyword>
<evidence type="ECO:0000256" key="5">
    <source>
        <dbReference type="ARBA" id="ARBA00023180"/>
    </source>
</evidence>
<dbReference type="SUPFAM" id="SSF57196">
    <property type="entry name" value="EGF/Laminin"/>
    <property type="match status" value="1"/>
</dbReference>
<reference evidence="8" key="2">
    <citation type="submission" date="2020-11" db="EMBL/GenBank/DDBJ databases">
        <authorList>
            <person name="McCartney M.A."/>
            <person name="Auch B."/>
            <person name="Kono T."/>
            <person name="Mallez S."/>
            <person name="Becker A."/>
            <person name="Gohl D.M."/>
            <person name="Silverstein K.A.T."/>
            <person name="Koren S."/>
            <person name="Bechman K.B."/>
            <person name="Herman A."/>
            <person name="Abrahante J.E."/>
            <person name="Garbe J."/>
        </authorList>
    </citation>
    <scope>NUCLEOTIDE SEQUENCE</scope>
    <source>
        <strain evidence="8">Duluth1</strain>
        <tissue evidence="8">Whole animal</tissue>
    </source>
</reference>
<dbReference type="AlphaFoldDB" id="A0A9D4K347"/>
<organism evidence="8 9">
    <name type="scientific">Dreissena polymorpha</name>
    <name type="common">Zebra mussel</name>
    <name type="synonym">Mytilus polymorpha</name>
    <dbReference type="NCBI Taxonomy" id="45954"/>
    <lineage>
        <taxon>Eukaryota</taxon>
        <taxon>Metazoa</taxon>
        <taxon>Spiralia</taxon>
        <taxon>Lophotrochozoa</taxon>
        <taxon>Mollusca</taxon>
        <taxon>Bivalvia</taxon>
        <taxon>Autobranchia</taxon>
        <taxon>Heteroconchia</taxon>
        <taxon>Euheterodonta</taxon>
        <taxon>Imparidentia</taxon>
        <taxon>Neoheterodontei</taxon>
        <taxon>Myida</taxon>
        <taxon>Dreissenoidea</taxon>
        <taxon>Dreissenidae</taxon>
        <taxon>Dreissena</taxon>
    </lineage>
</organism>
<keyword evidence="1 6" id="KW-0245">EGF-like domain</keyword>